<comment type="caution">
    <text evidence="7">The sequence shown here is derived from an EMBL/GenBank/DDBJ whole genome shotgun (WGS) entry which is preliminary data.</text>
</comment>
<evidence type="ECO:0000256" key="3">
    <source>
        <dbReference type="ARBA" id="ARBA00023295"/>
    </source>
</evidence>
<dbReference type="Pfam" id="PF08244">
    <property type="entry name" value="Glyco_hydro_32C"/>
    <property type="match status" value="1"/>
</dbReference>
<reference evidence="7 8" key="1">
    <citation type="journal article" date="2020" name="IScience">
        <title>Genome Sequencing of the Endangered Kingdonia uniflora (Circaeasteraceae, Ranunculales) Reveals Potential Mechanisms of Evolutionary Specialization.</title>
        <authorList>
            <person name="Sun Y."/>
            <person name="Deng T."/>
            <person name="Zhang A."/>
            <person name="Moore M.J."/>
            <person name="Landis J.B."/>
            <person name="Lin N."/>
            <person name="Zhang H."/>
            <person name="Zhang X."/>
            <person name="Huang J."/>
            <person name="Zhang X."/>
            <person name="Sun H."/>
            <person name="Wang H."/>
        </authorList>
    </citation>
    <scope>NUCLEOTIDE SEQUENCE [LARGE SCALE GENOMIC DNA]</scope>
    <source>
        <strain evidence="7">TB1705</strain>
        <tissue evidence="7">Leaf</tissue>
    </source>
</reference>
<dbReference type="InterPro" id="IPR001362">
    <property type="entry name" value="Glyco_hydro_32"/>
</dbReference>
<dbReference type="GO" id="GO:0004553">
    <property type="term" value="F:hydrolase activity, hydrolyzing O-glycosyl compounds"/>
    <property type="evidence" value="ECO:0007669"/>
    <property type="project" value="InterPro"/>
</dbReference>
<proteinExistence type="inferred from homology"/>
<dbReference type="AlphaFoldDB" id="A0A7J7L737"/>
<protein>
    <recommendedName>
        <fullName evidence="9">Beta-fructofuranosidase</fullName>
    </recommendedName>
</protein>
<dbReference type="Gene3D" id="2.115.10.20">
    <property type="entry name" value="Glycosyl hydrolase domain, family 43"/>
    <property type="match status" value="1"/>
</dbReference>
<dbReference type="FunFam" id="2.60.120.560:FF:000002">
    <property type="entry name" value="Beta-fructofuranosidase, insoluble isoenzyme CWINV1"/>
    <property type="match status" value="1"/>
</dbReference>
<feature type="domain" description="Glycosyl hydrolase family 32 N-terminal" evidence="5">
    <location>
        <begin position="5"/>
        <end position="308"/>
    </location>
</feature>
<evidence type="ECO:0000259" key="5">
    <source>
        <dbReference type="Pfam" id="PF00251"/>
    </source>
</evidence>
<dbReference type="InterPro" id="IPR050551">
    <property type="entry name" value="Fructan_Metab_Enzymes"/>
</dbReference>
<evidence type="ECO:0000259" key="6">
    <source>
        <dbReference type="Pfam" id="PF08244"/>
    </source>
</evidence>
<keyword evidence="2 4" id="KW-0378">Hydrolase</keyword>
<sequence>MIETGPMYFNGIYHLFYQYNPFGSVWGNIVWAHSVSKDMINWLPLDNAIKPSKPFDKNGCWSGSATILPGNKPVILYTGIDLEHRQVQNIAFPKNLSDPYLTEWERPDYNPIIVPDGINASSFRDPTTAWRGSDGYWRILVGNKRGSRGMALLYKSRDFKKWTKKQHPLHSGARSGMWECPDFFPVSLKGKEGLDTSARGSHVKYILKMSLDLTRFDYYTVGKYNEEKDQYVPDNTSPDNSTGLRYDYGNFYASKTFFDAGKNRRILWGWANESDYKEQENARGWAGIQMIPRSVWLHKNGRQLMQWPIEEVENLRGRQVHLRNVPLKKENVVQVKGVTAAQADVEVTFHIPSLKNAEAFDPTWVDAERLCGKMDSTVQGGIGPFGLLTLGSSNLEEYTAVYFRVFRNKHKPVVLMCNGGPRSSLRTNLYKPSFGGFVDAKLAKGKLSLRTLIDHSVVEGFGAGGKTVVSSRAYPTLAVGKDAHLFAFNNGTTTVIIRRLKAWNMARPLKMN</sequence>
<dbReference type="Proteomes" id="UP000541444">
    <property type="component" value="Unassembled WGS sequence"/>
</dbReference>
<evidence type="ECO:0000313" key="7">
    <source>
        <dbReference type="EMBL" id="KAF6138441.1"/>
    </source>
</evidence>
<dbReference type="EMBL" id="JACGCM010002577">
    <property type="protein sequence ID" value="KAF6138441.1"/>
    <property type="molecule type" value="Genomic_DNA"/>
</dbReference>
<dbReference type="OrthoDB" id="202537at2759"/>
<dbReference type="SUPFAM" id="SSF75005">
    <property type="entry name" value="Arabinanase/levansucrase/invertase"/>
    <property type="match status" value="1"/>
</dbReference>
<dbReference type="SUPFAM" id="SSF49899">
    <property type="entry name" value="Concanavalin A-like lectins/glucanases"/>
    <property type="match status" value="1"/>
</dbReference>
<evidence type="ECO:0000256" key="2">
    <source>
        <dbReference type="ARBA" id="ARBA00022801"/>
    </source>
</evidence>
<dbReference type="GO" id="GO:0005975">
    <property type="term" value="P:carbohydrate metabolic process"/>
    <property type="evidence" value="ECO:0007669"/>
    <property type="project" value="InterPro"/>
</dbReference>
<keyword evidence="8" id="KW-1185">Reference proteome</keyword>
<dbReference type="PANTHER" id="PTHR31953">
    <property type="entry name" value="BETA-FRUCTOFURANOSIDASE, INSOLUBLE ISOENZYME CWINV1-RELATED"/>
    <property type="match status" value="1"/>
</dbReference>
<evidence type="ECO:0000256" key="1">
    <source>
        <dbReference type="ARBA" id="ARBA00009902"/>
    </source>
</evidence>
<dbReference type="Gene3D" id="2.60.120.560">
    <property type="entry name" value="Exo-inulinase, domain 1"/>
    <property type="match status" value="1"/>
</dbReference>
<dbReference type="InterPro" id="IPR023296">
    <property type="entry name" value="Glyco_hydro_beta-prop_sf"/>
</dbReference>
<accession>A0A7J7L737</accession>
<dbReference type="SMART" id="SM00640">
    <property type="entry name" value="Glyco_32"/>
    <property type="match status" value="1"/>
</dbReference>
<gene>
    <name evidence="7" type="ORF">GIB67_014562</name>
</gene>
<dbReference type="FunFam" id="2.115.10.20:FF:000001">
    <property type="entry name" value="Beta-fructofuranosidase, insoluble isoenzyme CWINV1"/>
    <property type="match status" value="1"/>
</dbReference>
<evidence type="ECO:0000313" key="8">
    <source>
        <dbReference type="Proteomes" id="UP000541444"/>
    </source>
</evidence>
<dbReference type="Pfam" id="PF00251">
    <property type="entry name" value="Glyco_hydro_32N"/>
    <property type="match status" value="1"/>
</dbReference>
<name>A0A7J7L737_9MAGN</name>
<keyword evidence="3 4" id="KW-0326">Glycosidase</keyword>
<evidence type="ECO:0000256" key="4">
    <source>
        <dbReference type="RuleBase" id="RU362110"/>
    </source>
</evidence>
<dbReference type="InterPro" id="IPR013189">
    <property type="entry name" value="Glyco_hydro_32_C"/>
</dbReference>
<feature type="domain" description="Glycosyl hydrolase family 32 C-terminal" evidence="6">
    <location>
        <begin position="311"/>
        <end position="504"/>
    </location>
</feature>
<dbReference type="InterPro" id="IPR013320">
    <property type="entry name" value="ConA-like_dom_sf"/>
</dbReference>
<dbReference type="CDD" id="cd18624">
    <property type="entry name" value="GH32_Fruct1-like"/>
    <property type="match status" value="1"/>
</dbReference>
<evidence type="ECO:0008006" key="9">
    <source>
        <dbReference type="Google" id="ProtNLM"/>
    </source>
</evidence>
<dbReference type="InterPro" id="IPR013148">
    <property type="entry name" value="Glyco_hydro_32_N"/>
</dbReference>
<comment type="similarity">
    <text evidence="1 4">Belongs to the glycosyl hydrolase 32 family.</text>
</comment>
<organism evidence="7 8">
    <name type="scientific">Kingdonia uniflora</name>
    <dbReference type="NCBI Taxonomy" id="39325"/>
    <lineage>
        <taxon>Eukaryota</taxon>
        <taxon>Viridiplantae</taxon>
        <taxon>Streptophyta</taxon>
        <taxon>Embryophyta</taxon>
        <taxon>Tracheophyta</taxon>
        <taxon>Spermatophyta</taxon>
        <taxon>Magnoliopsida</taxon>
        <taxon>Ranunculales</taxon>
        <taxon>Circaeasteraceae</taxon>
        <taxon>Kingdonia</taxon>
    </lineage>
</organism>